<keyword evidence="9" id="KW-1185">Reference proteome</keyword>
<dbReference type="Pfam" id="PF00084">
    <property type="entry name" value="Sushi"/>
    <property type="match status" value="3"/>
</dbReference>
<organism evidence="8 9">
    <name type="scientific">Calidris pygmaea</name>
    <name type="common">Spoon-billed sandpiper</name>
    <dbReference type="NCBI Taxonomy" id="425635"/>
    <lineage>
        <taxon>Eukaryota</taxon>
        <taxon>Metazoa</taxon>
        <taxon>Chordata</taxon>
        <taxon>Craniata</taxon>
        <taxon>Vertebrata</taxon>
        <taxon>Euteleostomi</taxon>
        <taxon>Archelosauria</taxon>
        <taxon>Archosauria</taxon>
        <taxon>Dinosauria</taxon>
        <taxon>Saurischia</taxon>
        <taxon>Theropoda</taxon>
        <taxon>Coelurosauria</taxon>
        <taxon>Aves</taxon>
        <taxon>Neognathae</taxon>
        <taxon>Neoaves</taxon>
        <taxon>Charadriiformes</taxon>
        <taxon>Scolopacidae</taxon>
        <taxon>Calidris</taxon>
    </lineage>
</organism>
<keyword evidence="3" id="KW-0677">Repeat</keyword>
<sequence>GRGLCIITWIYVYTYLNVKYCYFCFVTAHFWLSWLSPGSCPSPLRVPFAKISAEDETLNFYPVDVTVRYICRLGHENITDQLPTSTCRDNLTWSEVPKLCQRKSCGIPANPEHGKVITNEYLLGTRAEVVCNRGYRLKGASRHVFCSLRGAEVAWTQIPACQAVSCPPPPAIPDGKHNGTGTEEFLYHSVVTYTCDPGLRLVGNESLRCTTENGISGTWSGSPPECRGEPCWIITLLLRSFSCCAVN</sequence>
<dbReference type="SMART" id="SM00032">
    <property type="entry name" value="CCP"/>
    <property type="match status" value="3"/>
</dbReference>
<name>A0A8C3KQN4_9CHAR</name>
<protein>
    <recommendedName>
        <fullName evidence="7">Sushi domain-containing protein</fullName>
    </recommendedName>
</protein>
<keyword evidence="2" id="KW-0732">Signal</keyword>
<evidence type="ECO:0000256" key="4">
    <source>
        <dbReference type="ARBA" id="ARBA00023157"/>
    </source>
</evidence>
<keyword evidence="4 6" id="KW-1015">Disulfide bond</keyword>
<reference evidence="8" key="2">
    <citation type="submission" date="2025-09" db="UniProtKB">
        <authorList>
            <consortium name="Ensembl"/>
        </authorList>
    </citation>
    <scope>IDENTIFICATION</scope>
</reference>
<reference evidence="8" key="1">
    <citation type="submission" date="2025-08" db="UniProtKB">
        <authorList>
            <consortium name="Ensembl"/>
        </authorList>
    </citation>
    <scope>IDENTIFICATION</scope>
</reference>
<dbReference type="AlphaFoldDB" id="A0A8C3KQN4"/>
<dbReference type="Proteomes" id="UP000694419">
    <property type="component" value="Unplaced"/>
</dbReference>
<dbReference type="Ensembl" id="ENSCPGT00000029846.1">
    <property type="protein sequence ID" value="ENSCPGP00000027345.1"/>
    <property type="gene ID" value="ENSCPGG00000018836.1"/>
</dbReference>
<keyword evidence="1 6" id="KW-0768">Sushi</keyword>
<evidence type="ECO:0000313" key="9">
    <source>
        <dbReference type="Proteomes" id="UP000694419"/>
    </source>
</evidence>
<dbReference type="PROSITE" id="PS50923">
    <property type="entry name" value="SUSHI"/>
    <property type="match status" value="3"/>
</dbReference>
<evidence type="ECO:0000259" key="7">
    <source>
        <dbReference type="PROSITE" id="PS50923"/>
    </source>
</evidence>
<dbReference type="InterPro" id="IPR035976">
    <property type="entry name" value="Sushi/SCR/CCP_sf"/>
</dbReference>
<feature type="domain" description="Sushi" evidence="7">
    <location>
        <begin position="103"/>
        <end position="163"/>
    </location>
</feature>
<feature type="disulfide bond" evidence="6">
    <location>
        <begin position="166"/>
        <end position="209"/>
    </location>
</feature>
<dbReference type="PANTHER" id="PTHR46393">
    <property type="entry name" value="SUSHI DOMAIN-CONTAINING PROTEIN"/>
    <property type="match status" value="1"/>
</dbReference>
<comment type="caution">
    <text evidence="6">Lacks conserved residue(s) required for the propagation of feature annotation.</text>
</comment>
<dbReference type="PANTHER" id="PTHR46393:SF7">
    <property type="entry name" value="COMPLEMENT C2"/>
    <property type="match status" value="1"/>
</dbReference>
<proteinExistence type="predicted"/>
<dbReference type="SUPFAM" id="SSF57535">
    <property type="entry name" value="Complement control module/SCR domain"/>
    <property type="match status" value="3"/>
</dbReference>
<accession>A0A8C3KQN4</accession>
<feature type="domain" description="Sushi" evidence="7">
    <location>
        <begin position="38"/>
        <end position="102"/>
    </location>
</feature>
<evidence type="ECO:0000256" key="3">
    <source>
        <dbReference type="ARBA" id="ARBA00022737"/>
    </source>
</evidence>
<evidence type="ECO:0000256" key="1">
    <source>
        <dbReference type="ARBA" id="ARBA00022659"/>
    </source>
</evidence>
<dbReference type="CDD" id="cd00033">
    <property type="entry name" value="CCP"/>
    <property type="match status" value="3"/>
</dbReference>
<evidence type="ECO:0000256" key="5">
    <source>
        <dbReference type="ARBA" id="ARBA00023180"/>
    </source>
</evidence>
<evidence type="ECO:0000256" key="2">
    <source>
        <dbReference type="ARBA" id="ARBA00022729"/>
    </source>
</evidence>
<dbReference type="InterPro" id="IPR000436">
    <property type="entry name" value="Sushi_SCR_CCP_dom"/>
</dbReference>
<dbReference type="Gene3D" id="2.10.70.10">
    <property type="entry name" value="Complement Module, domain 1"/>
    <property type="match status" value="3"/>
</dbReference>
<keyword evidence="5" id="KW-0325">Glycoprotein</keyword>
<evidence type="ECO:0000313" key="8">
    <source>
        <dbReference type="Ensembl" id="ENSCPGP00000027345.1"/>
    </source>
</evidence>
<evidence type="ECO:0000256" key="6">
    <source>
        <dbReference type="PROSITE-ProRule" id="PRU00302"/>
    </source>
</evidence>
<feature type="domain" description="Sushi" evidence="7">
    <location>
        <begin position="164"/>
        <end position="228"/>
    </location>
</feature>